<dbReference type="Proteomes" id="UP000233293">
    <property type="component" value="Unassembled WGS sequence"/>
</dbReference>
<proteinExistence type="predicted"/>
<dbReference type="AlphaFoldDB" id="A0A2N3PXD9"/>
<name>A0A2N3PXD9_9PROT</name>
<sequence>MPKDSSSLVDDVVRHSPVGGLSDSLYSELKASCQPEQWVRSPVGGLSLPEFLRILGQAE</sequence>
<dbReference type="RefSeq" id="WP_101249972.1">
    <property type="nucleotide sequence ID" value="NZ_PIUM01000006.1"/>
</dbReference>
<keyword evidence="2" id="KW-1185">Reference proteome</keyword>
<comment type="caution">
    <text evidence="1">The sequence shown here is derived from an EMBL/GenBank/DDBJ whole genome shotgun (WGS) entry which is preliminary data.</text>
</comment>
<reference evidence="2" key="1">
    <citation type="submission" date="2017-12" db="EMBL/GenBank/DDBJ databases">
        <title>Draft genome sequence of Telmatospirillum siberiense 26-4b1T, an acidotolerant peatland alphaproteobacterium potentially involved in sulfur cycling.</title>
        <authorList>
            <person name="Hausmann B."/>
            <person name="Pjevac P."/>
            <person name="Schreck K."/>
            <person name="Herbold C.W."/>
            <person name="Daims H."/>
            <person name="Wagner M."/>
            <person name="Pester M."/>
            <person name="Loy A."/>
        </authorList>
    </citation>
    <scope>NUCLEOTIDE SEQUENCE [LARGE SCALE GENOMIC DNA]</scope>
    <source>
        <strain evidence="2">26-4b1</strain>
    </source>
</reference>
<evidence type="ECO:0000313" key="1">
    <source>
        <dbReference type="EMBL" id="PKU25045.1"/>
    </source>
</evidence>
<protein>
    <submittedName>
        <fullName evidence="1">Uncharacterized protein</fullName>
    </submittedName>
</protein>
<dbReference type="EMBL" id="PIUM01000006">
    <property type="protein sequence ID" value="PKU25045.1"/>
    <property type="molecule type" value="Genomic_DNA"/>
</dbReference>
<gene>
    <name evidence="1" type="ORF">CWS72_07470</name>
</gene>
<organism evidence="1 2">
    <name type="scientific">Telmatospirillum siberiense</name>
    <dbReference type="NCBI Taxonomy" id="382514"/>
    <lineage>
        <taxon>Bacteria</taxon>
        <taxon>Pseudomonadati</taxon>
        <taxon>Pseudomonadota</taxon>
        <taxon>Alphaproteobacteria</taxon>
        <taxon>Rhodospirillales</taxon>
        <taxon>Rhodospirillaceae</taxon>
        <taxon>Telmatospirillum</taxon>
    </lineage>
</organism>
<evidence type="ECO:0000313" key="2">
    <source>
        <dbReference type="Proteomes" id="UP000233293"/>
    </source>
</evidence>
<accession>A0A2N3PXD9</accession>